<dbReference type="SUPFAM" id="SSF54211">
    <property type="entry name" value="Ribosomal protein S5 domain 2-like"/>
    <property type="match status" value="1"/>
</dbReference>
<dbReference type="Pfam" id="PF00380">
    <property type="entry name" value="Ribosomal_S9"/>
    <property type="match status" value="1"/>
</dbReference>
<dbReference type="PANTHER" id="PTHR21569">
    <property type="entry name" value="RIBOSOMAL PROTEIN S9"/>
    <property type="match status" value="1"/>
</dbReference>
<dbReference type="Proteomes" id="UP000031668">
    <property type="component" value="Unassembled WGS sequence"/>
</dbReference>
<dbReference type="Gene3D" id="3.30.230.10">
    <property type="match status" value="1"/>
</dbReference>
<evidence type="ECO:0000256" key="3">
    <source>
        <dbReference type="ARBA" id="ARBA00023274"/>
    </source>
</evidence>
<dbReference type="InterPro" id="IPR020568">
    <property type="entry name" value="Ribosomal_Su5_D2-typ_SF"/>
</dbReference>
<dbReference type="GO" id="GO:0003723">
    <property type="term" value="F:RNA binding"/>
    <property type="evidence" value="ECO:0007669"/>
    <property type="project" value="TreeGrafter"/>
</dbReference>
<dbReference type="GO" id="GO:0003735">
    <property type="term" value="F:structural constituent of ribosome"/>
    <property type="evidence" value="ECO:0007669"/>
    <property type="project" value="InterPro"/>
</dbReference>
<dbReference type="OrthoDB" id="426865at2759"/>
<evidence type="ECO:0000256" key="2">
    <source>
        <dbReference type="ARBA" id="ARBA00022980"/>
    </source>
</evidence>
<dbReference type="InterPro" id="IPR000754">
    <property type="entry name" value="Ribosomal_uS9"/>
</dbReference>
<comment type="similarity">
    <text evidence="1 6">Belongs to the universal ribosomal protein uS9 family.</text>
</comment>
<dbReference type="GO" id="GO:0006412">
    <property type="term" value="P:translation"/>
    <property type="evidence" value="ECO:0007669"/>
    <property type="project" value="InterPro"/>
</dbReference>
<proteinExistence type="inferred from homology"/>
<keyword evidence="3 6" id="KW-0687">Ribonucleoprotein</keyword>
<evidence type="ECO:0000256" key="5">
    <source>
        <dbReference type="ARBA" id="ARBA00043019"/>
    </source>
</evidence>
<dbReference type="PROSITE" id="PS00360">
    <property type="entry name" value="RIBOSOMAL_S9"/>
    <property type="match status" value="1"/>
</dbReference>
<dbReference type="EMBL" id="JWZT01004602">
    <property type="protein sequence ID" value="KII63736.1"/>
    <property type="molecule type" value="Genomic_DNA"/>
</dbReference>
<dbReference type="FunFam" id="3.30.230.10:FF:000184">
    <property type="entry name" value="40S ribosomal protein S16"/>
    <property type="match status" value="1"/>
</dbReference>
<evidence type="ECO:0000256" key="6">
    <source>
        <dbReference type="RuleBase" id="RU003815"/>
    </source>
</evidence>
<dbReference type="GO" id="GO:0000462">
    <property type="term" value="P:maturation of SSU-rRNA from tricistronic rRNA transcript (SSU-rRNA, 5.8S rRNA, LSU-rRNA)"/>
    <property type="evidence" value="ECO:0007669"/>
    <property type="project" value="TreeGrafter"/>
</dbReference>
<accession>A0A0C2MQ18</accession>
<dbReference type="GO" id="GO:0022627">
    <property type="term" value="C:cytosolic small ribosomal subunit"/>
    <property type="evidence" value="ECO:0007669"/>
    <property type="project" value="TreeGrafter"/>
</dbReference>
<gene>
    <name evidence="7" type="ORF">RF11_08122</name>
</gene>
<keyword evidence="8" id="KW-1185">Reference proteome</keyword>
<comment type="caution">
    <text evidence="7">The sequence shown here is derived from an EMBL/GenBank/DDBJ whole genome shotgun (WGS) entry which is preliminary data.</text>
</comment>
<evidence type="ECO:0000256" key="1">
    <source>
        <dbReference type="ARBA" id="ARBA00005251"/>
    </source>
</evidence>
<dbReference type="AlphaFoldDB" id="A0A0C2MQ18"/>
<dbReference type="OMA" id="AHCKKGQ"/>
<name>A0A0C2MQ18_THEKT</name>
<dbReference type="InterPro" id="IPR020574">
    <property type="entry name" value="Ribosomal_uS9_CS"/>
</dbReference>
<sequence>MQTQNKVIVHNPRKKRTIETFLSQSVQVYGKKKTSVAVATCRKAAGGIRVNGRPLDLIQPSVLRMKAKEALLMLDESSYKNLNIAIKVSGGGQVSQIYAVRQAIAKAIIAYHQKFVDEDSKRSIKELLSKHDRSLLVADPRRCEPKKFGGPGARARYQKSYR</sequence>
<evidence type="ECO:0000256" key="4">
    <source>
        <dbReference type="ARBA" id="ARBA00035259"/>
    </source>
</evidence>
<organism evidence="7 8">
    <name type="scientific">Thelohanellus kitauei</name>
    <name type="common">Myxosporean</name>
    <dbReference type="NCBI Taxonomy" id="669202"/>
    <lineage>
        <taxon>Eukaryota</taxon>
        <taxon>Metazoa</taxon>
        <taxon>Cnidaria</taxon>
        <taxon>Myxozoa</taxon>
        <taxon>Myxosporea</taxon>
        <taxon>Bivalvulida</taxon>
        <taxon>Platysporina</taxon>
        <taxon>Myxobolidae</taxon>
        <taxon>Thelohanellus</taxon>
    </lineage>
</organism>
<protein>
    <recommendedName>
        <fullName evidence="4">Small ribosomal subunit protein uS9</fullName>
    </recommendedName>
    <alternativeName>
        <fullName evidence="5">40S ribosomal protein S16</fullName>
    </alternativeName>
</protein>
<evidence type="ECO:0000313" key="7">
    <source>
        <dbReference type="EMBL" id="KII63736.1"/>
    </source>
</evidence>
<reference evidence="7 8" key="1">
    <citation type="journal article" date="2014" name="Genome Biol. Evol.">
        <title>The genome of the myxosporean Thelohanellus kitauei shows adaptations to nutrient acquisition within its fish host.</title>
        <authorList>
            <person name="Yang Y."/>
            <person name="Xiong J."/>
            <person name="Zhou Z."/>
            <person name="Huo F."/>
            <person name="Miao W."/>
            <person name="Ran C."/>
            <person name="Liu Y."/>
            <person name="Zhang J."/>
            <person name="Feng J."/>
            <person name="Wang M."/>
            <person name="Wang M."/>
            <person name="Wang L."/>
            <person name="Yao B."/>
        </authorList>
    </citation>
    <scope>NUCLEOTIDE SEQUENCE [LARGE SCALE GENOMIC DNA]</scope>
    <source>
        <strain evidence="7">Wuqing</strain>
    </source>
</reference>
<keyword evidence="2 6" id="KW-0689">Ribosomal protein</keyword>
<evidence type="ECO:0000313" key="8">
    <source>
        <dbReference type="Proteomes" id="UP000031668"/>
    </source>
</evidence>
<dbReference type="InterPro" id="IPR014721">
    <property type="entry name" value="Ribsml_uS5_D2-typ_fold_subgr"/>
</dbReference>
<dbReference type="PANTHER" id="PTHR21569:SF16">
    <property type="entry name" value="RIBOSOMAL PROTEIN S16"/>
    <property type="match status" value="1"/>
</dbReference>